<gene>
    <name evidence="9" type="ORF">BCR43DRAFT_497000</name>
</gene>
<keyword evidence="3 6" id="KW-0256">Endoplasmic reticulum</keyword>
<organism evidence="9 10">
    <name type="scientific">Syncephalastrum racemosum</name>
    <name type="common">Filamentous fungus</name>
    <dbReference type="NCBI Taxonomy" id="13706"/>
    <lineage>
        <taxon>Eukaryota</taxon>
        <taxon>Fungi</taxon>
        <taxon>Fungi incertae sedis</taxon>
        <taxon>Mucoromycota</taxon>
        <taxon>Mucoromycotina</taxon>
        <taxon>Mucoromycetes</taxon>
        <taxon>Mucorales</taxon>
        <taxon>Syncephalastraceae</taxon>
        <taxon>Syncephalastrum</taxon>
    </lineage>
</organism>
<keyword evidence="2 6" id="KW-0812">Transmembrane</keyword>
<sequence>MSSVEQRPHRPLTPPEDTLAQMKKTRVLADMNEDPIANKYTTNASEPRTSNKATRSFNDTQEKENPWSGSTSRTDVTQRIEGQVWSILRWENPVRSIVVLASIMGALILTRSYSLLQIVAALSTLAIGLNLVYVTFVVQTQRVFSDQGQPLHPYRSVIGNKEQLTSVNRDMVMHYSSLVVDIAETVIRGLARIVFIEDNKTSLKWLVIFYLTWTVSAHLSSRTILGIFTVSAFIFPRLYISNKGIVDAHLHQSETVLRKHLSNAQNMASSKVQDYYASARAYMATSGTTATDGINSLKNEAVAEKTD</sequence>
<feature type="transmembrane region" description="Helical" evidence="6">
    <location>
        <begin position="93"/>
        <end position="109"/>
    </location>
</feature>
<evidence type="ECO:0000256" key="3">
    <source>
        <dbReference type="ARBA" id="ARBA00022824"/>
    </source>
</evidence>
<dbReference type="GO" id="GO:0005789">
    <property type="term" value="C:endoplasmic reticulum membrane"/>
    <property type="evidence" value="ECO:0007669"/>
    <property type="project" value="UniProtKB-SubCell"/>
</dbReference>
<accession>A0A1X2H505</accession>
<feature type="region of interest" description="Disordered" evidence="7">
    <location>
        <begin position="1"/>
        <end position="20"/>
    </location>
</feature>
<feature type="region of interest" description="Disordered" evidence="7">
    <location>
        <begin position="28"/>
        <end position="75"/>
    </location>
</feature>
<reference evidence="9 10" key="1">
    <citation type="submission" date="2016-07" db="EMBL/GenBank/DDBJ databases">
        <title>Pervasive Adenine N6-methylation of Active Genes in Fungi.</title>
        <authorList>
            <consortium name="DOE Joint Genome Institute"/>
            <person name="Mondo S.J."/>
            <person name="Dannebaum R.O."/>
            <person name="Kuo R.C."/>
            <person name="Labutti K."/>
            <person name="Haridas S."/>
            <person name="Kuo A."/>
            <person name="Salamov A."/>
            <person name="Ahrendt S.R."/>
            <person name="Lipzen A."/>
            <person name="Sullivan W."/>
            <person name="Andreopoulos W.B."/>
            <person name="Clum A."/>
            <person name="Lindquist E."/>
            <person name="Daum C."/>
            <person name="Ramamoorthy G.K."/>
            <person name="Gryganskyi A."/>
            <person name="Culley D."/>
            <person name="Magnuson J.K."/>
            <person name="James T.Y."/>
            <person name="O'Malley M.A."/>
            <person name="Stajich J.E."/>
            <person name="Spatafora J.W."/>
            <person name="Visel A."/>
            <person name="Grigoriev I.V."/>
        </authorList>
    </citation>
    <scope>NUCLEOTIDE SEQUENCE [LARGE SCALE GENOMIC DNA]</scope>
    <source>
        <strain evidence="9 10">NRRL 2496</strain>
    </source>
</reference>
<keyword evidence="4 6" id="KW-1133">Transmembrane helix</keyword>
<dbReference type="PROSITE" id="PS50845">
    <property type="entry name" value="RETICULON"/>
    <property type="match status" value="1"/>
</dbReference>
<dbReference type="EMBL" id="MCGN01000009">
    <property type="protein sequence ID" value="ORY93483.1"/>
    <property type="molecule type" value="Genomic_DNA"/>
</dbReference>
<keyword evidence="5 6" id="KW-0472">Membrane</keyword>
<keyword evidence="10" id="KW-1185">Reference proteome</keyword>
<dbReference type="InterPro" id="IPR003388">
    <property type="entry name" value="Reticulon"/>
</dbReference>
<evidence type="ECO:0000256" key="5">
    <source>
        <dbReference type="ARBA" id="ARBA00023136"/>
    </source>
</evidence>
<evidence type="ECO:0000256" key="1">
    <source>
        <dbReference type="ARBA" id="ARBA00004477"/>
    </source>
</evidence>
<feature type="compositionally biased region" description="Polar residues" evidence="7">
    <location>
        <begin position="39"/>
        <end position="59"/>
    </location>
</feature>
<evidence type="ECO:0000256" key="7">
    <source>
        <dbReference type="SAM" id="MobiDB-lite"/>
    </source>
</evidence>
<dbReference type="Pfam" id="PF02453">
    <property type="entry name" value="Reticulon"/>
    <property type="match status" value="1"/>
</dbReference>
<feature type="transmembrane region" description="Helical" evidence="6">
    <location>
        <begin position="115"/>
        <end position="138"/>
    </location>
</feature>
<dbReference type="InParanoid" id="A0A1X2H505"/>
<dbReference type="OrthoDB" id="567788at2759"/>
<evidence type="ECO:0000256" key="2">
    <source>
        <dbReference type="ARBA" id="ARBA00022692"/>
    </source>
</evidence>
<dbReference type="OMA" id="EREVWHI"/>
<evidence type="ECO:0000256" key="4">
    <source>
        <dbReference type="ARBA" id="ARBA00022989"/>
    </source>
</evidence>
<comment type="caution">
    <text evidence="9">The sequence shown here is derived from an EMBL/GenBank/DDBJ whole genome shotgun (WGS) entry which is preliminary data.</text>
</comment>
<name>A0A1X2H505_SYNRA</name>
<protein>
    <recommendedName>
        <fullName evidence="6">Reticulon-like protein</fullName>
    </recommendedName>
</protein>
<evidence type="ECO:0000259" key="8">
    <source>
        <dbReference type="PROSITE" id="PS50845"/>
    </source>
</evidence>
<feature type="domain" description="Reticulon" evidence="8">
    <location>
        <begin position="84"/>
        <end position="282"/>
    </location>
</feature>
<dbReference type="Proteomes" id="UP000242180">
    <property type="component" value="Unassembled WGS sequence"/>
</dbReference>
<comment type="subcellular location">
    <subcellularLocation>
        <location evidence="1 6">Endoplasmic reticulum membrane</location>
        <topology evidence="1 6">Multi-pass membrane protein</topology>
    </subcellularLocation>
</comment>
<evidence type="ECO:0000313" key="9">
    <source>
        <dbReference type="EMBL" id="ORY93483.1"/>
    </source>
</evidence>
<proteinExistence type="predicted"/>
<dbReference type="STRING" id="13706.A0A1X2H505"/>
<evidence type="ECO:0000256" key="6">
    <source>
        <dbReference type="RuleBase" id="RU363132"/>
    </source>
</evidence>
<evidence type="ECO:0000313" key="10">
    <source>
        <dbReference type="Proteomes" id="UP000242180"/>
    </source>
</evidence>
<dbReference type="AlphaFoldDB" id="A0A1X2H505"/>